<organism evidence="10 11">
    <name type="scientific">Goodea atripinnis</name>
    <dbReference type="NCBI Taxonomy" id="208336"/>
    <lineage>
        <taxon>Eukaryota</taxon>
        <taxon>Metazoa</taxon>
        <taxon>Chordata</taxon>
        <taxon>Craniata</taxon>
        <taxon>Vertebrata</taxon>
        <taxon>Euteleostomi</taxon>
        <taxon>Actinopterygii</taxon>
        <taxon>Neopterygii</taxon>
        <taxon>Teleostei</taxon>
        <taxon>Neoteleostei</taxon>
        <taxon>Acanthomorphata</taxon>
        <taxon>Ovalentaria</taxon>
        <taxon>Atherinomorphae</taxon>
        <taxon>Cyprinodontiformes</taxon>
        <taxon>Goodeidae</taxon>
        <taxon>Goodea</taxon>
    </lineage>
</organism>
<proteinExistence type="predicted"/>
<keyword evidence="4" id="KW-1133">Transmembrane helix</keyword>
<keyword evidence="2" id="KW-0812">Transmembrane</keyword>
<evidence type="ECO:0000313" key="11">
    <source>
        <dbReference type="Proteomes" id="UP001476798"/>
    </source>
</evidence>
<evidence type="ECO:0000256" key="8">
    <source>
        <dbReference type="ARBA" id="ARBA00023180"/>
    </source>
</evidence>
<dbReference type="Proteomes" id="UP001476798">
    <property type="component" value="Unassembled WGS sequence"/>
</dbReference>
<keyword evidence="11" id="KW-1185">Reference proteome</keyword>
<comment type="subcellular location">
    <subcellularLocation>
        <location evidence="1">Membrane</location>
        <topology evidence="1">Single-pass membrane protein</topology>
    </subcellularLocation>
</comment>
<dbReference type="PANTHER" id="PTHR22722:SF15">
    <property type="entry name" value="LOW-DENSITY LIPOPROTEIN RECEPTOR-RELATED"/>
    <property type="match status" value="1"/>
</dbReference>
<dbReference type="PROSITE" id="PS01209">
    <property type="entry name" value="LDLRA_1"/>
    <property type="match status" value="2"/>
</dbReference>
<feature type="disulfide bond" evidence="9">
    <location>
        <begin position="22"/>
        <end position="40"/>
    </location>
</feature>
<dbReference type="SUPFAM" id="SSF57424">
    <property type="entry name" value="LDL receptor-like module"/>
    <property type="match status" value="2"/>
</dbReference>
<dbReference type="CDD" id="cd00112">
    <property type="entry name" value="LDLa"/>
    <property type="match status" value="2"/>
</dbReference>
<dbReference type="Gene3D" id="4.10.400.10">
    <property type="entry name" value="Low-density Lipoprotein Receptor"/>
    <property type="match status" value="2"/>
</dbReference>
<evidence type="ECO:0000256" key="6">
    <source>
        <dbReference type="ARBA" id="ARBA00023157"/>
    </source>
</evidence>
<accession>A0ABV0NN96</accession>
<keyword evidence="8" id="KW-0325">Glycoprotein</keyword>
<evidence type="ECO:0000256" key="7">
    <source>
        <dbReference type="ARBA" id="ARBA00023170"/>
    </source>
</evidence>
<sequence>CVDGSDEASCPPVTCRSASFQCNNTVCVPQLWACDGDADCSDGSDEWPQNCDTRNSTRSPIHQCSSQEYRCGSGECIHVSWKCDGDTDCFDRSDEADCGNYDVQQFLFSCFSCATGHQEV</sequence>
<dbReference type="PROSITE" id="PS50068">
    <property type="entry name" value="LDLRA_2"/>
    <property type="match status" value="2"/>
</dbReference>
<dbReference type="Pfam" id="PF00057">
    <property type="entry name" value="Ldl_recept_a"/>
    <property type="match status" value="2"/>
</dbReference>
<name>A0ABV0NN96_9TELE</name>
<comment type="caution">
    <text evidence="9">Lacks conserved residue(s) required for the propagation of feature annotation.</text>
</comment>
<dbReference type="PANTHER" id="PTHR22722">
    <property type="entry name" value="LOW-DENSITY LIPOPROTEIN RECEPTOR-RELATED PROTEIN 2-RELATED"/>
    <property type="match status" value="1"/>
</dbReference>
<evidence type="ECO:0000256" key="5">
    <source>
        <dbReference type="ARBA" id="ARBA00023136"/>
    </source>
</evidence>
<evidence type="ECO:0000313" key="10">
    <source>
        <dbReference type="EMBL" id="MEQ2172896.1"/>
    </source>
</evidence>
<dbReference type="SMART" id="SM00192">
    <property type="entry name" value="LDLa"/>
    <property type="match status" value="2"/>
</dbReference>
<evidence type="ECO:0000256" key="3">
    <source>
        <dbReference type="ARBA" id="ARBA00022737"/>
    </source>
</evidence>
<feature type="non-terminal residue" evidence="10">
    <location>
        <position position="1"/>
    </location>
</feature>
<dbReference type="InterPro" id="IPR051221">
    <property type="entry name" value="LDLR-related"/>
</dbReference>
<keyword evidence="5" id="KW-0472">Membrane</keyword>
<evidence type="ECO:0008006" key="12">
    <source>
        <dbReference type="Google" id="ProtNLM"/>
    </source>
</evidence>
<feature type="disulfide bond" evidence="9">
    <location>
        <begin position="83"/>
        <end position="98"/>
    </location>
</feature>
<keyword evidence="7" id="KW-0675">Receptor</keyword>
<reference evidence="10 11" key="1">
    <citation type="submission" date="2021-06" db="EMBL/GenBank/DDBJ databases">
        <authorList>
            <person name="Palmer J.M."/>
        </authorList>
    </citation>
    <scope>NUCLEOTIDE SEQUENCE [LARGE SCALE GENOMIC DNA]</scope>
    <source>
        <strain evidence="10 11">GA_2019</strain>
        <tissue evidence="10">Muscle</tissue>
    </source>
</reference>
<keyword evidence="6 9" id="KW-1015">Disulfide bond</keyword>
<evidence type="ECO:0000256" key="2">
    <source>
        <dbReference type="ARBA" id="ARBA00022692"/>
    </source>
</evidence>
<evidence type="ECO:0000256" key="4">
    <source>
        <dbReference type="ARBA" id="ARBA00022989"/>
    </source>
</evidence>
<dbReference type="InterPro" id="IPR036055">
    <property type="entry name" value="LDL_receptor-like_sf"/>
</dbReference>
<feature type="disulfide bond" evidence="9">
    <location>
        <begin position="64"/>
        <end position="76"/>
    </location>
</feature>
<gene>
    <name evidence="10" type="ORF">GOODEAATRI_026102</name>
</gene>
<evidence type="ECO:0000256" key="1">
    <source>
        <dbReference type="ARBA" id="ARBA00004167"/>
    </source>
</evidence>
<comment type="caution">
    <text evidence="10">The sequence shown here is derived from an EMBL/GenBank/DDBJ whole genome shotgun (WGS) entry which is preliminary data.</text>
</comment>
<evidence type="ECO:0000256" key="9">
    <source>
        <dbReference type="PROSITE-ProRule" id="PRU00124"/>
    </source>
</evidence>
<keyword evidence="3" id="KW-0677">Repeat</keyword>
<dbReference type="EMBL" id="JAHRIO010043154">
    <property type="protein sequence ID" value="MEQ2172896.1"/>
    <property type="molecule type" value="Genomic_DNA"/>
</dbReference>
<dbReference type="InterPro" id="IPR002172">
    <property type="entry name" value="LDrepeatLR_classA_rpt"/>
</dbReference>
<dbReference type="PRINTS" id="PR00261">
    <property type="entry name" value="LDLRECEPTOR"/>
</dbReference>
<feature type="disulfide bond" evidence="9">
    <location>
        <begin position="71"/>
        <end position="89"/>
    </location>
</feature>
<protein>
    <recommendedName>
        <fullName evidence="12">Very low density lipoprotein receptor</fullName>
    </recommendedName>
</protein>
<feature type="disulfide bond" evidence="9">
    <location>
        <begin position="15"/>
        <end position="27"/>
    </location>
</feature>
<dbReference type="InterPro" id="IPR023415">
    <property type="entry name" value="LDLR_class-A_CS"/>
</dbReference>